<gene>
    <name evidence="2" type="ORF">FNZ23_07465</name>
</gene>
<dbReference type="OrthoDB" id="4299991at2"/>
<keyword evidence="3" id="KW-1185">Reference proteome</keyword>
<comment type="caution">
    <text evidence="2">The sequence shown here is derived from an EMBL/GenBank/DDBJ whole genome shotgun (WGS) entry which is preliminary data.</text>
</comment>
<reference evidence="2 3" key="1">
    <citation type="submission" date="2019-07" db="EMBL/GenBank/DDBJ databases">
        <title>Draft genome for Streptomyces benahoarensis MZ03-48.</title>
        <authorList>
            <person name="Gonzalez-Pimentel J.L."/>
        </authorList>
    </citation>
    <scope>NUCLEOTIDE SEQUENCE [LARGE SCALE GENOMIC DNA]</scope>
    <source>
        <strain evidence="2 3">MZ03-48</strain>
    </source>
</reference>
<protein>
    <submittedName>
        <fullName evidence="2">DNA primase</fullName>
    </submittedName>
</protein>
<dbReference type="InterPro" id="IPR015330">
    <property type="entry name" value="DNA_primase/pol_bifunc_N"/>
</dbReference>
<dbReference type="AlphaFoldDB" id="A0A553ZNL8"/>
<sequence length="288" mass="30296">MTQPTDIRRVALALAATGVPVLPLSRGKRPVANCGSCTKSACGDRPHMLAAGPCRCPRPCHAWAAATTDPVVLTSPDWAPVWRGASAVAYHPGGAGLTVVDLDDDAAVTWARAALPPTRTVATTRGEHWIYRGAMRSANGVRPGVDIKSLMSYARWRGPGTGTTAPMPDTVRALLERDEPTQARTAHASARPALVMPSVPGGGGACPHRSPAYLDRGIAMAVQRIGDARAAIHNTAYSVFLAVLSTHGRCGCLTDAHIQRLFTAAHARGESPRHCDDAWANARVALGM</sequence>
<dbReference type="EMBL" id="VKLS01000052">
    <property type="protein sequence ID" value="TSB42896.1"/>
    <property type="molecule type" value="Genomic_DNA"/>
</dbReference>
<accession>A0A553ZNL8</accession>
<evidence type="ECO:0000313" key="3">
    <source>
        <dbReference type="Proteomes" id="UP000320888"/>
    </source>
</evidence>
<evidence type="ECO:0000259" key="1">
    <source>
        <dbReference type="SMART" id="SM00943"/>
    </source>
</evidence>
<proteinExistence type="predicted"/>
<feature type="domain" description="DNA primase/polymerase bifunctional N-terminal" evidence="1">
    <location>
        <begin position="11"/>
        <end position="171"/>
    </location>
</feature>
<evidence type="ECO:0000313" key="2">
    <source>
        <dbReference type="EMBL" id="TSB42896.1"/>
    </source>
</evidence>
<name>A0A553ZNL8_9ACTN</name>
<dbReference type="SMART" id="SM00943">
    <property type="entry name" value="Prim-Pol"/>
    <property type="match status" value="1"/>
</dbReference>
<organism evidence="2 3">
    <name type="scientific">Streptomyces benahoarensis</name>
    <dbReference type="NCBI Taxonomy" id="2595054"/>
    <lineage>
        <taxon>Bacteria</taxon>
        <taxon>Bacillati</taxon>
        <taxon>Actinomycetota</taxon>
        <taxon>Actinomycetes</taxon>
        <taxon>Kitasatosporales</taxon>
        <taxon>Streptomycetaceae</taxon>
        <taxon>Streptomyces</taxon>
    </lineage>
</organism>
<dbReference type="Proteomes" id="UP000320888">
    <property type="component" value="Unassembled WGS sequence"/>
</dbReference>
<dbReference type="RefSeq" id="WP_143941558.1">
    <property type="nucleotide sequence ID" value="NZ_VKLS01000052.1"/>
</dbReference>